<evidence type="ECO:0000313" key="2">
    <source>
        <dbReference type="Proteomes" id="UP000239494"/>
    </source>
</evidence>
<dbReference type="EMBL" id="PVTF01000014">
    <property type="protein sequence ID" value="PRY35246.1"/>
    <property type="molecule type" value="Genomic_DNA"/>
</dbReference>
<evidence type="ECO:0000313" key="1">
    <source>
        <dbReference type="EMBL" id="PRY35246.1"/>
    </source>
</evidence>
<dbReference type="InterPro" id="IPR036866">
    <property type="entry name" value="RibonucZ/Hydroxyglut_hydro"/>
</dbReference>
<organism evidence="1 2">
    <name type="scientific">Umezawaea tangerina</name>
    <dbReference type="NCBI Taxonomy" id="84725"/>
    <lineage>
        <taxon>Bacteria</taxon>
        <taxon>Bacillati</taxon>
        <taxon>Actinomycetota</taxon>
        <taxon>Actinomycetes</taxon>
        <taxon>Pseudonocardiales</taxon>
        <taxon>Pseudonocardiaceae</taxon>
        <taxon>Umezawaea</taxon>
    </lineage>
</organism>
<keyword evidence="2" id="KW-1185">Reference proteome</keyword>
<reference evidence="1 2" key="1">
    <citation type="submission" date="2018-03" db="EMBL/GenBank/DDBJ databases">
        <title>Genomic Encyclopedia of Archaeal and Bacterial Type Strains, Phase II (KMG-II): from individual species to whole genera.</title>
        <authorList>
            <person name="Goeker M."/>
        </authorList>
    </citation>
    <scope>NUCLEOTIDE SEQUENCE [LARGE SCALE GENOMIC DNA]</scope>
    <source>
        <strain evidence="1 2">DSM 44720</strain>
    </source>
</reference>
<dbReference type="Gene3D" id="3.60.15.10">
    <property type="entry name" value="Ribonuclease Z/Hydroxyacylglutathione hydrolase-like"/>
    <property type="match status" value="1"/>
</dbReference>
<dbReference type="RefSeq" id="WP_106193725.1">
    <property type="nucleotide sequence ID" value="NZ_PVTF01000014.1"/>
</dbReference>
<proteinExistence type="predicted"/>
<dbReference type="OrthoDB" id="9800940at2"/>
<dbReference type="AlphaFoldDB" id="A0A2T0SPC1"/>
<comment type="caution">
    <text evidence="1">The sequence shown here is derived from an EMBL/GenBank/DDBJ whole genome shotgun (WGS) entry which is preliminary data.</text>
</comment>
<sequence>MLLTILGCSGGLPGPDAAASGYLLEADGFRLVVDLGSGALAALQTRCDAFEVDALLLSRLCPDHCSDLTALTVLRRYHTHPPYDTTARRLPVHAPGEAPDRFARAYAENADELARTDLSDVFDFRPLDDGTIHIGPFEVVAARAGHGRAFGFRITAGAASLAYPALSPVLPLAAGVDLLLAEAGRTGCPVGSSATAAGVRKVLLTHIEPWTDPQTVLTHARAGFTGPVELARQGRSYRIG</sequence>
<dbReference type="SUPFAM" id="SSF56281">
    <property type="entry name" value="Metallo-hydrolase/oxidoreductase"/>
    <property type="match status" value="1"/>
</dbReference>
<dbReference type="Proteomes" id="UP000239494">
    <property type="component" value="Unassembled WGS sequence"/>
</dbReference>
<name>A0A2T0SPC1_9PSEU</name>
<dbReference type="CDD" id="cd07716">
    <property type="entry name" value="RNaseZ_short-form-like_MBL-fold"/>
    <property type="match status" value="1"/>
</dbReference>
<accession>A0A2T0SPC1</accession>
<gene>
    <name evidence="1" type="ORF">CLV43_114164</name>
</gene>
<protein>
    <submittedName>
        <fullName evidence="1">Ribonuclease BN (tRNA processing enzyme)</fullName>
    </submittedName>
</protein>